<dbReference type="Gene3D" id="1.10.3730.10">
    <property type="entry name" value="ProC C-terminal domain-like"/>
    <property type="match status" value="1"/>
</dbReference>
<dbReference type="InterPro" id="IPR000304">
    <property type="entry name" value="Pyrroline-COOH_reductase"/>
</dbReference>
<comment type="subcellular location">
    <subcellularLocation>
        <location evidence="4">Cytoplasm</location>
    </subcellularLocation>
</comment>
<feature type="domain" description="Pyrroline-5-carboxylate reductase catalytic N-terminal" evidence="7">
    <location>
        <begin position="3"/>
        <end position="96"/>
    </location>
</feature>
<dbReference type="SUPFAM" id="SSF51735">
    <property type="entry name" value="NAD(P)-binding Rossmann-fold domains"/>
    <property type="match status" value="1"/>
</dbReference>
<proteinExistence type="inferred from homology"/>
<dbReference type="Pfam" id="PF03807">
    <property type="entry name" value="F420_oxidored"/>
    <property type="match status" value="1"/>
</dbReference>
<comment type="function">
    <text evidence="4">Catalyzes the reduction of 1-pyrroline-5-carboxylate (PCA) to L-proline.</text>
</comment>
<dbReference type="GO" id="GO:0005737">
    <property type="term" value="C:cytoplasm"/>
    <property type="evidence" value="ECO:0007669"/>
    <property type="project" value="UniProtKB-SubCell"/>
</dbReference>
<keyword evidence="4" id="KW-0641">Proline biosynthesis</keyword>
<dbReference type="SUPFAM" id="SSF48179">
    <property type="entry name" value="6-phosphogluconate dehydrogenase C-terminal domain-like"/>
    <property type="match status" value="1"/>
</dbReference>
<dbReference type="Gene3D" id="3.40.50.720">
    <property type="entry name" value="NAD(P)-binding Rossmann-like Domain"/>
    <property type="match status" value="1"/>
</dbReference>
<feature type="domain" description="Pyrroline-5-carboxylate reductase dimerisation" evidence="8">
    <location>
        <begin position="159"/>
        <end position="263"/>
    </location>
</feature>
<dbReference type="PANTHER" id="PTHR11645:SF0">
    <property type="entry name" value="PYRROLINE-5-CARBOXYLATE REDUCTASE 3"/>
    <property type="match status" value="1"/>
</dbReference>
<accession>A0A916JQ49</accession>
<evidence type="ECO:0000259" key="8">
    <source>
        <dbReference type="Pfam" id="PF14748"/>
    </source>
</evidence>
<keyword evidence="4" id="KW-0963">Cytoplasm</keyword>
<dbReference type="KEGG" id="ptan:CRYO30217_03125"/>
<evidence type="ECO:0000256" key="5">
    <source>
        <dbReference type="NCBIfam" id="TIGR00112"/>
    </source>
</evidence>
<gene>
    <name evidence="4 9" type="primary">proC</name>
    <name evidence="9" type="ORF">CRYO30217_03125</name>
</gene>
<dbReference type="AlphaFoldDB" id="A0A916JQ49"/>
<evidence type="ECO:0000256" key="2">
    <source>
        <dbReference type="ARBA" id="ARBA00022857"/>
    </source>
</evidence>
<evidence type="ECO:0000256" key="4">
    <source>
        <dbReference type="HAMAP-Rule" id="MF_01925"/>
    </source>
</evidence>
<dbReference type="RefSeq" id="WP_258543315.1">
    <property type="nucleotide sequence ID" value="NZ_OU015584.1"/>
</dbReference>
<dbReference type="HAMAP" id="MF_01925">
    <property type="entry name" value="P5C_reductase"/>
    <property type="match status" value="1"/>
</dbReference>
<keyword evidence="2 4" id="KW-0521">NADP</keyword>
<dbReference type="Proteomes" id="UP000683507">
    <property type="component" value="Chromosome"/>
</dbReference>
<dbReference type="InterPro" id="IPR008927">
    <property type="entry name" value="6-PGluconate_DH-like_C_sf"/>
</dbReference>
<evidence type="ECO:0000313" key="10">
    <source>
        <dbReference type="Proteomes" id="UP000683507"/>
    </source>
</evidence>
<dbReference type="PIRSF" id="PIRSF000193">
    <property type="entry name" value="Pyrrol-5-carb_rd"/>
    <property type="match status" value="1"/>
</dbReference>
<dbReference type="NCBIfam" id="TIGR00112">
    <property type="entry name" value="proC"/>
    <property type="match status" value="1"/>
</dbReference>
<protein>
    <recommendedName>
        <fullName evidence="4 5">Pyrroline-5-carboxylate reductase</fullName>
        <shortName evidence="4">P5C reductase</shortName>
        <shortName evidence="4">P5CR</shortName>
        <ecNumber evidence="4 5">1.5.1.2</ecNumber>
    </recommendedName>
    <alternativeName>
        <fullName evidence="4">PCA reductase</fullName>
    </alternativeName>
</protein>
<keyword evidence="3 4" id="KW-0560">Oxidoreductase</keyword>
<dbReference type="InterPro" id="IPR028939">
    <property type="entry name" value="P5C_Rdtase_cat_N"/>
</dbReference>
<comment type="catalytic activity">
    <reaction evidence="4">
        <text>L-proline + NADP(+) = (S)-1-pyrroline-5-carboxylate + NADPH + 2 H(+)</text>
        <dbReference type="Rhea" id="RHEA:14109"/>
        <dbReference type="ChEBI" id="CHEBI:15378"/>
        <dbReference type="ChEBI" id="CHEBI:17388"/>
        <dbReference type="ChEBI" id="CHEBI:57783"/>
        <dbReference type="ChEBI" id="CHEBI:58349"/>
        <dbReference type="ChEBI" id="CHEBI:60039"/>
        <dbReference type="EC" id="1.5.1.2"/>
    </reaction>
</comment>
<keyword evidence="10" id="KW-1185">Reference proteome</keyword>
<sequence>MTKIGIIGAGNLGRSLARGLVRFGNFKPDQLLVTRRNVQKLDVLKKEGFRATESISELVNNSEIIFIAVLPQQVNDVLEEIKPSLREDQLIISLVTGIKIAEISSRLNNHKQVVRAMPNTAIAIGESMTCLSFNETSSTRKEEVKSLFNHLGQSIVIQEEQMTSATALCACGTAFFLRAIRAAMQGGTEIDFHADEALLMAAQTAKGAAMLLLENGSHPEDEIDRVTSPKGCTIAGLNNMEHSGFSSAFIKGITTSANMAKELY</sequence>
<feature type="binding site" evidence="6">
    <location>
        <begin position="68"/>
        <end position="71"/>
    </location>
    <ligand>
        <name>NADP(+)</name>
        <dbReference type="ChEBI" id="CHEBI:58349"/>
    </ligand>
</feature>
<comment type="similarity">
    <text evidence="1 4">Belongs to the pyrroline-5-carboxylate reductase family.</text>
</comment>
<name>A0A916JQ49_9FLAO</name>
<dbReference type="Pfam" id="PF14748">
    <property type="entry name" value="P5CR_dimer"/>
    <property type="match status" value="1"/>
</dbReference>
<dbReference type="InterPro" id="IPR036291">
    <property type="entry name" value="NAD(P)-bd_dom_sf"/>
</dbReference>
<evidence type="ECO:0000256" key="3">
    <source>
        <dbReference type="ARBA" id="ARBA00023002"/>
    </source>
</evidence>
<dbReference type="PANTHER" id="PTHR11645">
    <property type="entry name" value="PYRROLINE-5-CARBOXYLATE REDUCTASE"/>
    <property type="match status" value="1"/>
</dbReference>
<keyword evidence="4" id="KW-0028">Amino-acid biosynthesis</keyword>
<evidence type="ECO:0000313" key="9">
    <source>
        <dbReference type="EMBL" id="CAG5086452.1"/>
    </source>
</evidence>
<organism evidence="9 10">
    <name type="scientific">Parvicella tangerina</name>
    <dbReference type="NCBI Taxonomy" id="2829795"/>
    <lineage>
        <taxon>Bacteria</taxon>
        <taxon>Pseudomonadati</taxon>
        <taxon>Bacteroidota</taxon>
        <taxon>Flavobacteriia</taxon>
        <taxon>Flavobacteriales</taxon>
        <taxon>Parvicellaceae</taxon>
        <taxon>Parvicella</taxon>
    </lineage>
</organism>
<evidence type="ECO:0000256" key="1">
    <source>
        <dbReference type="ARBA" id="ARBA00005525"/>
    </source>
</evidence>
<evidence type="ECO:0000259" key="7">
    <source>
        <dbReference type="Pfam" id="PF03807"/>
    </source>
</evidence>
<dbReference type="GO" id="GO:0004735">
    <property type="term" value="F:pyrroline-5-carboxylate reductase activity"/>
    <property type="evidence" value="ECO:0007669"/>
    <property type="project" value="UniProtKB-UniRule"/>
</dbReference>
<dbReference type="InterPro" id="IPR029036">
    <property type="entry name" value="P5CR_dimer"/>
</dbReference>
<feature type="binding site" evidence="6">
    <location>
        <begin position="7"/>
        <end position="12"/>
    </location>
    <ligand>
        <name>NADP(+)</name>
        <dbReference type="ChEBI" id="CHEBI:58349"/>
    </ligand>
</feature>
<dbReference type="EMBL" id="OU015584">
    <property type="protein sequence ID" value="CAG5086452.1"/>
    <property type="molecule type" value="Genomic_DNA"/>
</dbReference>
<dbReference type="GO" id="GO:0055129">
    <property type="term" value="P:L-proline biosynthetic process"/>
    <property type="evidence" value="ECO:0007669"/>
    <property type="project" value="UniProtKB-UniRule"/>
</dbReference>
<reference evidence="9" key="1">
    <citation type="submission" date="2021-04" db="EMBL/GenBank/DDBJ databases">
        <authorList>
            <person name="Rodrigo-Torres L."/>
            <person name="Arahal R. D."/>
            <person name="Lucena T."/>
        </authorList>
    </citation>
    <scope>NUCLEOTIDE SEQUENCE</scope>
    <source>
        <strain evidence="9">AS29M-1</strain>
    </source>
</reference>
<dbReference type="EC" id="1.5.1.2" evidence="4 5"/>
<comment type="pathway">
    <text evidence="4">Amino-acid biosynthesis; L-proline biosynthesis; L-proline from L-glutamate 5-semialdehyde: step 1/1.</text>
</comment>
<comment type="catalytic activity">
    <reaction evidence="4">
        <text>L-proline + NAD(+) = (S)-1-pyrroline-5-carboxylate + NADH + 2 H(+)</text>
        <dbReference type="Rhea" id="RHEA:14105"/>
        <dbReference type="ChEBI" id="CHEBI:15378"/>
        <dbReference type="ChEBI" id="CHEBI:17388"/>
        <dbReference type="ChEBI" id="CHEBI:57540"/>
        <dbReference type="ChEBI" id="CHEBI:57945"/>
        <dbReference type="ChEBI" id="CHEBI:60039"/>
        <dbReference type="EC" id="1.5.1.2"/>
    </reaction>
</comment>
<evidence type="ECO:0000256" key="6">
    <source>
        <dbReference type="PIRSR" id="PIRSR000193-1"/>
    </source>
</evidence>